<evidence type="ECO:0000313" key="3">
    <source>
        <dbReference type="Proteomes" id="UP000677228"/>
    </source>
</evidence>
<accession>A0A8S2ER83</accession>
<dbReference type="AlphaFoldDB" id="A0A8S2ER83"/>
<name>A0A8S2ER83_9BILA</name>
<dbReference type="Proteomes" id="UP000677228">
    <property type="component" value="Unassembled WGS sequence"/>
</dbReference>
<gene>
    <name evidence="1" type="ORF">OVA965_LOCUS26399</name>
    <name evidence="2" type="ORF">TMI583_LOCUS27137</name>
</gene>
<protein>
    <submittedName>
        <fullName evidence="1">Uncharacterized protein</fullName>
    </submittedName>
</protein>
<organism evidence="1 3">
    <name type="scientific">Didymodactylos carnosus</name>
    <dbReference type="NCBI Taxonomy" id="1234261"/>
    <lineage>
        <taxon>Eukaryota</taxon>
        <taxon>Metazoa</taxon>
        <taxon>Spiralia</taxon>
        <taxon>Gnathifera</taxon>
        <taxon>Rotifera</taxon>
        <taxon>Eurotatoria</taxon>
        <taxon>Bdelloidea</taxon>
        <taxon>Philodinida</taxon>
        <taxon>Philodinidae</taxon>
        <taxon>Didymodactylos</taxon>
    </lineage>
</organism>
<evidence type="ECO:0000313" key="1">
    <source>
        <dbReference type="EMBL" id="CAF1253733.1"/>
    </source>
</evidence>
<dbReference type="EMBL" id="CAJOBA010038442">
    <property type="protein sequence ID" value="CAF4060844.1"/>
    <property type="molecule type" value="Genomic_DNA"/>
</dbReference>
<proteinExistence type="predicted"/>
<comment type="caution">
    <text evidence="1">The sequence shown here is derived from an EMBL/GenBank/DDBJ whole genome shotgun (WGS) entry which is preliminary data.</text>
</comment>
<sequence length="231" mass="27339">MLWRLERRKTEFRNAWPCCPLLQGQTYKNVVEFYIYPQLNDGEYTVEISVDYLNNVFTVYSTSKTVTAKLNVERTIAKWYLTNMNVSTTNYNDKETINSLIIEYTLSIDYPLKIEQELTWLDVYYLSDRSKFDENFSIKIGEINHKILVNQKNIYKLNVKQKFDLNNSINGKNYIYIFIDEKNLNEKIIEYQLPVVKSIQLDEIPSILNIIEMKMSNIIEMNANGYTVLLT</sequence>
<reference evidence="1" key="1">
    <citation type="submission" date="2021-02" db="EMBL/GenBank/DDBJ databases">
        <authorList>
            <person name="Nowell W R."/>
        </authorList>
    </citation>
    <scope>NUCLEOTIDE SEQUENCE</scope>
</reference>
<dbReference type="Proteomes" id="UP000682733">
    <property type="component" value="Unassembled WGS sequence"/>
</dbReference>
<evidence type="ECO:0000313" key="2">
    <source>
        <dbReference type="EMBL" id="CAF4060844.1"/>
    </source>
</evidence>
<dbReference type="EMBL" id="CAJNOK010016888">
    <property type="protein sequence ID" value="CAF1253733.1"/>
    <property type="molecule type" value="Genomic_DNA"/>
</dbReference>